<gene>
    <name evidence="4" type="ORF">L1274_006033</name>
</gene>
<proteinExistence type="predicted"/>
<evidence type="ECO:0000259" key="3">
    <source>
        <dbReference type="Pfam" id="PF04773"/>
    </source>
</evidence>
<dbReference type="InterPro" id="IPR006860">
    <property type="entry name" value="FecR"/>
</dbReference>
<feature type="chain" id="PRO_5046506256" description="FecR protein domain-containing protein" evidence="2">
    <location>
        <begin position="21"/>
        <end position="485"/>
    </location>
</feature>
<dbReference type="PANTHER" id="PTHR38731">
    <property type="entry name" value="LIPL45-RELATED LIPOPROTEIN-RELATED"/>
    <property type="match status" value="1"/>
</dbReference>
<dbReference type="EMBL" id="JALJZU010000016">
    <property type="protein sequence ID" value="MCP2012273.1"/>
    <property type="molecule type" value="Genomic_DNA"/>
</dbReference>
<dbReference type="Gene3D" id="2.60.120.1440">
    <property type="match status" value="1"/>
</dbReference>
<comment type="caution">
    <text evidence="4">The sequence shown here is derived from an EMBL/GenBank/DDBJ whole genome shotgun (WGS) entry which is preliminary data.</text>
</comment>
<keyword evidence="5" id="KW-1185">Reference proteome</keyword>
<evidence type="ECO:0000256" key="2">
    <source>
        <dbReference type="SAM" id="SignalP"/>
    </source>
</evidence>
<organism evidence="4 5">
    <name type="scientific">Duganella violaceipulchra</name>
    <dbReference type="NCBI Taxonomy" id="2849652"/>
    <lineage>
        <taxon>Bacteria</taxon>
        <taxon>Pseudomonadati</taxon>
        <taxon>Pseudomonadota</taxon>
        <taxon>Betaproteobacteria</taxon>
        <taxon>Burkholderiales</taxon>
        <taxon>Oxalobacteraceae</taxon>
        <taxon>Telluria group</taxon>
        <taxon>Duganella</taxon>
    </lineage>
</organism>
<feature type="signal peptide" evidence="2">
    <location>
        <begin position="1"/>
        <end position="20"/>
    </location>
</feature>
<reference evidence="4" key="1">
    <citation type="submission" date="2022-03" db="EMBL/GenBank/DDBJ databases">
        <title>Genome Encyclopedia of Bacteria and Archaea VI: Functional Genomics of Type Strains.</title>
        <authorList>
            <person name="Whitman W."/>
        </authorList>
    </citation>
    <scope>NUCLEOTIDE SEQUENCE</scope>
    <source>
        <strain evidence="4">HSC-15S17</strain>
    </source>
</reference>
<evidence type="ECO:0000313" key="4">
    <source>
        <dbReference type="EMBL" id="MCP2012273.1"/>
    </source>
</evidence>
<dbReference type="Pfam" id="PF04773">
    <property type="entry name" value="FecR"/>
    <property type="match status" value="1"/>
</dbReference>
<keyword evidence="2" id="KW-0732">Signal</keyword>
<dbReference type="PANTHER" id="PTHR38731:SF3">
    <property type="entry name" value="BLL6125 PROTEIN"/>
    <property type="match status" value="1"/>
</dbReference>
<dbReference type="RefSeq" id="WP_229224610.1">
    <property type="nucleotide sequence ID" value="NZ_JAHTGR010000002.1"/>
</dbReference>
<sequence>MLRQLLIMAAVALAAPAVQAAEAGTIIFVAGEVRVGDHAAVLNGSIGEGELLSTGKDGSLYIKTIDNGLFILRPATKARIAAYHVDRANPANTRIKLELLSGVARSQSGEAVKAARQNFRFNTPVAAIGVRGTDFTVFTDQDTSRVAVISGGITISGFTGACRPDGIGPCEGSSSRELSATQRGQLLQFHRGQVAPQLLQDATLAPDVSAPPRPEEPAGKQGGGGGGVAGMPGLEAQKTVAIQQLTQNTAGGKNPPDATGIVTVPPISEVSPPVTPTPPVVVTPPVVTPPVVTPPVVTPPVVVPPVLPERQIVWGRWQPVLDLPVKVDFVAELNKGSELVSTNDDFALMRTQGKDYLIPERGSVGFELTQSEAYIHSDNTAIPVVVAKVENGVLKFNFDNRTFATSFDVVNKTERIALQSKGDVASDGRFSGESRFNAPTNMALNGVLSSENGGTAAYLFDARLSGNRAVYGATLWRQQAVVTKP</sequence>
<accession>A0ABT1GTE3</accession>
<protein>
    <recommendedName>
        <fullName evidence="3">FecR protein domain-containing protein</fullName>
    </recommendedName>
</protein>
<feature type="region of interest" description="Disordered" evidence="1">
    <location>
        <begin position="205"/>
        <end position="232"/>
    </location>
</feature>
<feature type="domain" description="FecR protein" evidence="3">
    <location>
        <begin position="52"/>
        <end position="153"/>
    </location>
</feature>
<evidence type="ECO:0000313" key="5">
    <source>
        <dbReference type="Proteomes" id="UP001162889"/>
    </source>
</evidence>
<evidence type="ECO:0000256" key="1">
    <source>
        <dbReference type="SAM" id="MobiDB-lite"/>
    </source>
</evidence>
<feature type="compositionally biased region" description="Gly residues" evidence="1">
    <location>
        <begin position="220"/>
        <end position="230"/>
    </location>
</feature>
<name>A0ABT1GTE3_9BURK</name>
<dbReference type="Proteomes" id="UP001162889">
    <property type="component" value="Unassembled WGS sequence"/>
</dbReference>